<dbReference type="OrthoDB" id="4360875at2759"/>
<feature type="region of interest" description="Disordered" evidence="1">
    <location>
        <begin position="99"/>
        <end position="125"/>
    </location>
</feature>
<feature type="compositionally biased region" description="Polar residues" evidence="1">
    <location>
        <begin position="108"/>
        <end position="117"/>
    </location>
</feature>
<evidence type="ECO:0000313" key="3">
    <source>
        <dbReference type="Proteomes" id="UP000030143"/>
    </source>
</evidence>
<organism evidence="2 3">
    <name type="scientific">Penicillium expansum</name>
    <name type="common">Blue mold rot fungus</name>
    <dbReference type="NCBI Taxonomy" id="27334"/>
    <lineage>
        <taxon>Eukaryota</taxon>
        <taxon>Fungi</taxon>
        <taxon>Dikarya</taxon>
        <taxon>Ascomycota</taxon>
        <taxon>Pezizomycotina</taxon>
        <taxon>Eurotiomycetes</taxon>
        <taxon>Eurotiomycetidae</taxon>
        <taxon>Eurotiales</taxon>
        <taxon>Aspergillaceae</taxon>
        <taxon>Penicillium</taxon>
    </lineage>
</organism>
<dbReference type="AlphaFoldDB" id="A0A0A2I2G9"/>
<gene>
    <name evidence="2" type="ORF">PEX2_046640</name>
</gene>
<reference evidence="2 3" key="1">
    <citation type="journal article" date="2015" name="Mol. Plant Microbe Interact.">
        <title>Genome, transcriptome, and functional analyses of Penicillium expansum provide new insights into secondary metabolism and pathogenicity.</title>
        <authorList>
            <person name="Ballester A.R."/>
            <person name="Marcet-Houben M."/>
            <person name="Levin E."/>
            <person name="Sela N."/>
            <person name="Selma-Lazaro C."/>
            <person name="Carmona L."/>
            <person name="Wisniewski M."/>
            <person name="Droby S."/>
            <person name="Gonzalez-Candelas L."/>
            <person name="Gabaldon T."/>
        </authorList>
    </citation>
    <scope>NUCLEOTIDE SEQUENCE [LARGE SCALE GENOMIC DNA]</scope>
    <source>
        <strain evidence="2 3">MD-8</strain>
    </source>
</reference>
<dbReference type="EMBL" id="JQFZ01000020">
    <property type="protein sequence ID" value="KGO62638.1"/>
    <property type="molecule type" value="Genomic_DNA"/>
</dbReference>
<sequence>MPRPQAQPLCDCLARTTQALHRFPNFSTGSSDTYYIPLDEVLTVGDSLIDHWKLLHGCRVTDTHLDKRMLQTMIDAAIKMLTLYDAAVASIIGGWRETQEPNSGGIDPSNNPASTCDGNRDDPVETKPKVIVTKVTVNVGVLQLDIQEVAAVAGEILRQATTWLGEMLHDIEEDMSILRDGVNHSQGSVKLREVRDLRSWMLRILGRINSNNMNMNEL</sequence>
<accession>A0A0A2I2G9</accession>
<name>A0A0A2I2G9_PENEN</name>
<protein>
    <submittedName>
        <fullName evidence="2">Uncharacterized protein</fullName>
    </submittedName>
</protein>
<evidence type="ECO:0000313" key="2">
    <source>
        <dbReference type="EMBL" id="KGO62638.1"/>
    </source>
</evidence>
<dbReference type="VEuPathDB" id="FungiDB:PEXP_048150"/>
<evidence type="ECO:0000256" key="1">
    <source>
        <dbReference type="SAM" id="MobiDB-lite"/>
    </source>
</evidence>
<proteinExistence type="predicted"/>
<dbReference type="GeneID" id="27677358"/>
<keyword evidence="3" id="KW-1185">Reference proteome</keyword>
<comment type="caution">
    <text evidence="2">The sequence shown here is derived from an EMBL/GenBank/DDBJ whole genome shotgun (WGS) entry which is preliminary data.</text>
</comment>
<dbReference type="HOGENOM" id="CLU_1267267_0_0_1"/>
<dbReference type="Proteomes" id="UP000030143">
    <property type="component" value="Unassembled WGS sequence"/>
</dbReference>
<dbReference type="RefSeq" id="XP_016603169.1">
    <property type="nucleotide sequence ID" value="XM_016741939.1"/>
</dbReference>